<sequence length="64" mass="7927">MEMYVVYKEEEIKEFSKVETKKKIKTKFKKFSSRKTQFSHLIRYRPKAKNRRKHYDVVIILVNC</sequence>
<keyword evidence="2" id="KW-1185">Reference proteome</keyword>
<dbReference type="Proteomes" id="UP000183832">
    <property type="component" value="Unassembled WGS sequence"/>
</dbReference>
<gene>
    <name evidence="1" type="ORF">CLUMA_CG005800</name>
</gene>
<organism evidence="1 2">
    <name type="scientific">Clunio marinus</name>
    <dbReference type="NCBI Taxonomy" id="568069"/>
    <lineage>
        <taxon>Eukaryota</taxon>
        <taxon>Metazoa</taxon>
        <taxon>Ecdysozoa</taxon>
        <taxon>Arthropoda</taxon>
        <taxon>Hexapoda</taxon>
        <taxon>Insecta</taxon>
        <taxon>Pterygota</taxon>
        <taxon>Neoptera</taxon>
        <taxon>Endopterygota</taxon>
        <taxon>Diptera</taxon>
        <taxon>Nematocera</taxon>
        <taxon>Chironomoidea</taxon>
        <taxon>Chironomidae</taxon>
        <taxon>Clunio</taxon>
    </lineage>
</organism>
<evidence type="ECO:0000313" key="1">
    <source>
        <dbReference type="EMBL" id="CRK92276.1"/>
    </source>
</evidence>
<dbReference type="EMBL" id="CVRI01000024">
    <property type="protein sequence ID" value="CRK92276.1"/>
    <property type="molecule type" value="Genomic_DNA"/>
</dbReference>
<reference evidence="1 2" key="1">
    <citation type="submission" date="2015-04" db="EMBL/GenBank/DDBJ databases">
        <authorList>
            <person name="Syromyatnikov M.Y."/>
            <person name="Popov V.N."/>
        </authorList>
    </citation>
    <scope>NUCLEOTIDE SEQUENCE [LARGE SCALE GENOMIC DNA]</scope>
</reference>
<accession>A0A1J1HY66</accession>
<protein>
    <submittedName>
        <fullName evidence="1">CLUMA_CG005800, isoform A</fullName>
    </submittedName>
</protein>
<dbReference type="AlphaFoldDB" id="A0A1J1HY66"/>
<evidence type="ECO:0000313" key="2">
    <source>
        <dbReference type="Proteomes" id="UP000183832"/>
    </source>
</evidence>
<name>A0A1J1HY66_9DIPT</name>
<proteinExistence type="predicted"/>